<comment type="caution">
    <text evidence="2">The sequence shown here is derived from an EMBL/GenBank/DDBJ whole genome shotgun (WGS) entry which is preliminary data.</text>
</comment>
<reference evidence="2 3" key="1">
    <citation type="submission" date="2017-07" db="EMBL/GenBank/DDBJ databases">
        <title>Recovery of genomes from metagenomes via a dereplication, aggregation, and scoring strategy.</title>
        <authorList>
            <person name="Sieber C.M."/>
            <person name="Probst A.J."/>
            <person name="Sharrar A."/>
            <person name="Thomas B.C."/>
            <person name="Hess M."/>
            <person name="Tringe S.G."/>
            <person name="Banfield J.F."/>
        </authorList>
    </citation>
    <scope>NUCLEOTIDE SEQUENCE [LARGE SCALE GENOMIC DNA]</scope>
    <source>
        <strain evidence="2">JGI_Cruoil_03_44_89</strain>
    </source>
</reference>
<protein>
    <submittedName>
        <fullName evidence="2">Uncharacterized protein</fullName>
    </submittedName>
</protein>
<feature type="chain" id="PRO_5013122139" evidence="1">
    <location>
        <begin position="23"/>
        <end position="80"/>
    </location>
</feature>
<evidence type="ECO:0000256" key="1">
    <source>
        <dbReference type="SAM" id="SignalP"/>
    </source>
</evidence>
<name>A0A235BND4_UNCW3</name>
<organism evidence="2 3">
    <name type="scientific">candidate division WOR-3 bacterium JGI_Cruoil_03_44_89</name>
    <dbReference type="NCBI Taxonomy" id="1973748"/>
    <lineage>
        <taxon>Bacteria</taxon>
        <taxon>Bacteria division WOR-3</taxon>
    </lineage>
</organism>
<gene>
    <name evidence="2" type="ORF">CH333_10240</name>
</gene>
<proteinExistence type="predicted"/>
<dbReference type="EMBL" id="NOZQ01000221">
    <property type="protein sequence ID" value="OYD13734.1"/>
    <property type="molecule type" value="Genomic_DNA"/>
</dbReference>
<feature type="signal peptide" evidence="1">
    <location>
        <begin position="1"/>
        <end position="22"/>
    </location>
</feature>
<dbReference type="Proteomes" id="UP000215215">
    <property type="component" value="Unassembled WGS sequence"/>
</dbReference>
<evidence type="ECO:0000313" key="3">
    <source>
        <dbReference type="Proteomes" id="UP000215215"/>
    </source>
</evidence>
<dbReference type="AlphaFoldDB" id="A0A235BND4"/>
<evidence type="ECO:0000313" key="2">
    <source>
        <dbReference type="EMBL" id="OYD13734.1"/>
    </source>
</evidence>
<accession>A0A235BND4</accession>
<sequence>MKRVCILIMGIGLLLRPVVCSAWNAVTHERATAYTSSVLWNSQLPTSYSRLVHKSCFKSPFYPEVGDPVTGDVELTNWGA</sequence>
<keyword evidence="1" id="KW-0732">Signal</keyword>